<dbReference type="PANTHER" id="PTHR40045">
    <property type="entry name" value="YCGG FAMILY PROTEIN"/>
    <property type="match status" value="1"/>
</dbReference>
<dbReference type="Pfam" id="PF08892">
    <property type="entry name" value="YqcI_YcgG"/>
    <property type="match status" value="1"/>
</dbReference>
<comment type="caution">
    <text evidence="1">The sequence shown here is derived from an EMBL/GenBank/DDBJ whole genome shotgun (WGS) entry which is preliminary data.</text>
</comment>
<protein>
    <submittedName>
        <fullName evidence="1">Guanitoxin biosynthesis heme-dependent pre-guanitoxin N-hydroxylase GntA</fullName>
    </submittedName>
</protein>
<evidence type="ECO:0000313" key="1">
    <source>
        <dbReference type="EMBL" id="MFG6412275.1"/>
    </source>
</evidence>
<dbReference type="NCBIfam" id="NF041366">
    <property type="entry name" value="GntA_guanitoxin"/>
    <property type="match status" value="1"/>
</dbReference>
<name>A0ABW7EFN1_9BURK</name>
<dbReference type="PANTHER" id="PTHR40045:SF1">
    <property type="entry name" value="YQCI_YCGG FAMILY PROTEIN"/>
    <property type="match status" value="1"/>
</dbReference>
<keyword evidence="2" id="KW-1185">Reference proteome</keyword>
<accession>A0ABW7EFN1</accession>
<dbReference type="RefSeq" id="WP_394468385.1">
    <property type="nucleotide sequence ID" value="NZ_JBIGHY010000001.1"/>
</dbReference>
<dbReference type="EMBL" id="JBIGHY010000001">
    <property type="protein sequence ID" value="MFG6412275.1"/>
    <property type="molecule type" value="Genomic_DNA"/>
</dbReference>
<proteinExistence type="predicted"/>
<organism evidence="1 2">
    <name type="scientific">Pelomonas dachongensis</name>
    <dbReference type="NCBI Taxonomy" id="3299029"/>
    <lineage>
        <taxon>Bacteria</taxon>
        <taxon>Pseudomonadati</taxon>
        <taxon>Pseudomonadota</taxon>
        <taxon>Betaproteobacteria</taxon>
        <taxon>Burkholderiales</taxon>
        <taxon>Sphaerotilaceae</taxon>
        <taxon>Roseateles</taxon>
    </lineage>
</organism>
<dbReference type="InterPro" id="IPR014988">
    <property type="entry name" value="Uncharacterised_YqcI/YcgG"/>
</dbReference>
<dbReference type="Proteomes" id="UP001606300">
    <property type="component" value="Unassembled WGS sequence"/>
</dbReference>
<sequence length="227" mass="25244">MQYQDNHAHAQRHERLAAEFNTYISDRAFPCVGAKSASNRGRMDLIVCDELGTEASAQRLCCSLAQFSARYPEPGEDPVSFVAIFEACVGEEDEFHQKLWRQLQLIHDLDATRHAWATGVSDDPASNDFSFSVAGRAFFVVGLHPNSSRLARRAPRPTLVFNFHEQFEAMRASGRYAKLQTAIRQRDVELQGNINPVLAQFGQASEAQQYSGKHGGGCPFQVRKAAA</sequence>
<reference evidence="1 2" key="1">
    <citation type="submission" date="2024-09" db="EMBL/GenBank/DDBJ databases">
        <title>Novel species of the genus Pelomonas and Roseateles isolated from streams.</title>
        <authorList>
            <person name="Lu H."/>
        </authorList>
    </citation>
    <scope>NUCLEOTIDE SEQUENCE [LARGE SCALE GENOMIC DNA]</scope>
    <source>
        <strain evidence="1 2">DC23W</strain>
    </source>
</reference>
<evidence type="ECO:0000313" key="2">
    <source>
        <dbReference type="Proteomes" id="UP001606300"/>
    </source>
</evidence>
<gene>
    <name evidence="1" type="primary">gntA</name>
    <name evidence="1" type="ORF">ACG02S_00035</name>
</gene>